<comment type="caution">
    <text evidence="1">The sequence shown here is derived from an EMBL/GenBank/DDBJ whole genome shotgun (WGS) entry which is preliminary data.</text>
</comment>
<name>A0A847S8A1_9BACT</name>
<proteinExistence type="predicted"/>
<reference evidence="1 2" key="1">
    <citation type="submission" date="2020-04" db="EMBL/GenBank/DDBJ databases">
        <authorList>
            <person name="Yin C."/>
        </authorList>
    </citation>
    <scope>NUCLEOTIDE SEQUENCE [LARGE SCALE GENOMIC DNA]</scope>
    <source>
        <strain evidence="1 2">Ak56</strain>
    </source>
</reference>
<keyword evidence="2" id="KW-1185">Reference proteome</keyword>
<dbReference type="Proteomes" id="UP000552864">
    <property type="component" value="Unassembled WGS sequence"/>
</dbReference>
<evidence type="ECO:0000313" key="1">
    <source>
        <dbReference type="EMBL" id="NLR78021.1"/>
    </source>
</evidence>
<evidence type="ECO:0000313" key="2">
    <source>
        <dbReference type="Proteomes" id="UP000552864"/>
    </source>
</evidence>
<organism evidence="1 2">
    <name type="scientific">Chitinophaga eiseniae</name>
    <dbReference type="NCBI Taxonomy" id="634771"/>
    <lineage>
        <taxon>Bacteria</taxon>
        <taxon>Pseudomonadati</taxon>
        <taxon>Bacteroidota</taxon>
        <taxon>Chitinophagia</taxon>
        <taxon>Chitinophagales</taxon>
        <taxon>Chitinophagaceae</taxon>
        <taxon>Chitinophaga</taxon>
    </lineage>
</organism>
<accession>A0A847S8A1</accession>
<protein>
    <submittedName>
        <fullName evidence="1">Uncharacterized protein</fullName>
    </submittedName>
</protein>
<gene>
    <name evidence="1" type="ORF">HGH91_05260</name>
</gene>
<dbReference type="EMBL" id="JABAHZ010000001">
    <property type="protein sequence ID" value="NLR78021.1"/>
    <property type="molecule type" value="Genomic_DNA"/>
</dbReference>
<dbReference type="AlphaFoldDB" id="A0A847S8A1"/>
<dbReference type="RefSeq" id="WP_168737376.1">
    <property type="nucleotide sequence ID" value="NZ_JABAHZ010000001.1"/>
</dbReference>
<sequence length="205" mass="23809">MSEYIQQTLKAISLTITDKELSSIKPSSDLFTIMRTEKIKKDTLFFLLSFCKNSSGEYEVDSYNAILKLPIELPNINFGGIAISRLEKQLQEIDWDDRYFEKSANLLCAGYRKERVHLFEAVNSVLIMEKMEYPGNVIAIALQIKYWFNTVFGKVACGDFRLLSHARLFYPTQVFNHLSRFPTMYEAHAFMKLELKIKGFQQPSF</sequence>